<dbReference type="CDD" id="cd00056">
    <property type="entry name" value="ENDO3c"/>
    <property type="match status" value="1"/>
</dbReference>
<evidence type="ECO:0000256" key="2">
    <source>
        <dbReference type="ARBA" id="ARBA00002933"/>
    </source>
</evidence>
<evidence type="ECO:0000256" key="11">
    <source>
        <dbReference type="ARBA" id="ARBA00023014"/>
    </source>
</evidence>
<evidence type="ECO:0000256" key="14">
    <source>
        <dbReference type="RuleBase" id="RU365096"/>
    </source>
</evidence>
<dbReference type="Pfam" id="PF00633">
    <property type="entry name" value="HHH"/>
    <property type="match status" value="1"/>
</dbReference>
<dbReference type="SUPFAM" id="SSF55811">
    <property type="entry name" value="Nudix"/>
    <property type="match status" value="1"/>
</dbReference>
<evidence type="ECO:0000259" key="15">
    <source>
        <dbReference type="SMART" id="SM00478"/>
    </source>
</evidence>
<dbReference type="PROSITE" id="PS00764">
    <property type="entry name" value="ENDONUCLEASE_III_1"/>
    <property type="match status" value="1"/>
</dbReference>
<gene>
    <name evidence="16" type="primary">mutY</name>
    <name evidence="16" type="ORF">EGC76_05905</name>
</gene>
<evidence type="ECO:0000256" key="1">
    <source>
        <dbReference type="ARBA" id="ARBA00000843"/>
    </source>
</evidence>
<dbReference type="GO" id="GO:0032357">
    <property type="term" value="F:oxidized purine DNA binding"/>
    <property type="evidence" value="ECO:0007669"/>
    <property type="project" value="TreeGrafter"/>
</dbReference>
<keyword evidence="17" id="KW-1185">Reference proteome</keyword>
<comment type="cofactor">
    <cofactor evidence="14">
        <name>[4Fe-4S] cluster</name>
        <dbReference type="ChEBI" id="CHEBI:49883"/>
    </cofactor>
    <text evidence="14">Binds 1 [4Fe-4S] cluster.</text>
</comment>
<dbReference type="InterPro" id="IPR003651">
    <property type="entry name" value="Endonuclease3_FeS-loop_motif"/>
</dbReference>
<keyword evidence="6" id="KW-0004">4Fe-4S</keyword>
<dbReference type="InterPro" id="IPR029119">
    <property type="entry name" value="MutY_C"/>
</dbReference>
<dbReference type="GO" id="GO:0006298">
    <property type="term" value="P:mismatch repair"/>
    <property type="evidence" value="ECO:0007669"/>
    <property type="project" value="TreeGrafter"/>
</dbReference>
<accession>A0A451GF75</accession>
<dbReference type="SUPFAM" id="SSF48150">
    <property type="entry name" value="DNA-glycosylase"/>
    <property type="match status" value="1"/>
</dbReference>
<dbReference type="Proteomes" id="UP000288789">
    <property type="component" value="Unassembled WGS sequence"/>
</dbReference>
<evidence type="ECO:0000256" key="3">
    <source>
        <dbReference type="ARBA" id="ARBA00008343"/>
    </source>
</evidence>
<comment type="caution">
    <text evidence="16">The sequence shown here is derived from an EMBL/GenBank/DDBJ whole genome shotgun (WGS) entry which is preliminary data.</text>
</comment>
<dbReference type="InterPro" id="IPR011257">
    <property type="entry name" value="DNA_glycosylase"/>
</dbReference>
<dbReference type="OrthoDB" id="9802365at2"/>
<dbReference type="EC" id="3.2.2.31" evidence="4 14"/>
<dbReference type="GO" id="GO:0051539">
    <property type="term" value="F:4 iron, 4 sulfur cluster binding"/>
    <property type="evidence" value="ECO:0007669"/>
    <property type="project" value="UniProtKB-UniRule"/>
</dbReference>
<evidence type="ECO:0000256" key="13">
    <source>
        <dbReference type="ARBA" id="ARBA00023295"/>
    </source>
</evidence>
<name>A0A451GF75_9GAMM</name>
<comment type="similarity">
    <text evidence="3 14">Belongs to the Nth/MutY family.</text>
</comment>
<proteinExistence type="inferred from homology"/>
<dbReference type="InterPro" id="IPR004035">
    <property type="entry name" value="Endouclease-III_FeS-bd_BS"/>
</dbReference>
<dbReference type="NCBIfam" id="TIGR01084">
    <property type="entry name" value="mutY"/>
    <property type="match status" value="1"/>
</dbReference>
<evidence type="ECO:0000256" key="10">
    <source>
        <dbReference type="ARBA" id="ARBA00023004"/>
    </source>
</evidence>
<dbReference type="GO" id="GO:0046872">
    <property type="term" value="F:metal ion binding"/>
    <property type="evidence" value="ECO:0007669"/>
    <property type="project" value="UniProtKB-UniRule"/>
</dbReference>
<dbReference type="Gene3D" id="1.10.1670.10">
    <property type="entry name" value="Helix-hairpin-Helix base-excision DNA repair enzymes (C-terminal)"/>
    <property type="match status" value="1"/>
</dbReference>
<dbReference type="CDD" id="cd03431">
    <property type="entry name" value="NUDIX_DNA_Glycosylase_C-MutY"/>
    <property type="match status" value="1"/>
</dbReference>
<sequence>MINKTSQDAITPLLPKEFAHTIITWQHQHGRNTLPWQREASPYHVLVSELMLQQTQVSTVIPYFERWIKVFPDLATLAQASEDQVLAQWQGLGYYSRARNLHKAAGYVMTELNGQLPATPESLREVPGVGPYTAGAITAFAFDKPAAIVDGNVKRLFCRYFGINGDPNSSAINRQIWTKAEEYKPHSNSRQYAQALLDLGATICTPRNPKCELCPLQQSCNALATDRVNLLPQKRAKRTLPTKDGYFALDVNANGVILVQRSANGIWPRLWCLPELSELPPRAQVHGSFKHVFSHYRLNATVINCTPSHATTRIPLEALAQYGLPAPIRKYIHTHVLEN</sequence>
<keyword evidence="10 14" id="KW-0408">Iron</keyword>
<keyword evidence="8 14" id="KW-0227">DNA damage</keyword>
<evidence type="ECO:0000256" key="4">
    <source>
        <dbReference type="ARBA" id="ARBA00012045"/>
    </source>
</evidence>
<keyword evidence="11" id="KW-0411">Iron-sulfur</keyword>
<dbReference type="Pfam" id="PF00730">
    <property type="entry name" value="HhH-GPD"/>
    <property type="match status" value="1"/>
</dbReference>
<organism evidence="16 17">
    <name type="scientific">Pseudidiomarina gelatinasegens</name>
    <dbReference type="NCBI Taxonomy" id="2487740"/>
    <lineage>
        <taxon>Bacteria</taxon>
        <taxon>Pseudomonadati</taxon>
        <taxon>Pseudomonadota</taxon>
        <taxon>Gammaproteobacteria</taxon>
        <taxon>Alteromonadales</taxon>
        <taxon>Idiomarinaceae</taxon>
        <taxon>Pseudidiomarina</taxon>
    </lineage>
</organism>
<dbReference type="InterPro" id="IPR044298">
    <property type="entry name" value="MIG/MutY"/>
</dbReference>
<dbReference type="InterPro" id="IPR003265">
    <property type="entry name" value="HhH-GPD_domain"/>
</dbReference>
<comment type="function">
    <text evidence="2">Adenine glycosylase active on G-A mispairs. MutY also corrects error-prone DNA synthesis past GO lesions which are due to the oxidatively damaged form of guanine: 7,8-dihydro-8-oxoguanine (8-oxo-dGTP).</text>
</comment>
<dbReference type="PANTHER" id="PTHR42944">
    <property type="entry name" value="ADENINE DNA GLYCOSYLASE"/>
    <property type="match status" value="1"/>
</dbReference>
<keyword evidence="13 14" id="KW-0326">Glycosidase</keyword>
<dbReference type="SMART" id="SM00478">
    <property type="entry name" value="ENDO3c"/>
    <property type="match status" value="1"/>
</dbReference>
<evidence type="ECO:0000256" key="6">
    <source>
        <dbReference type="ARBA" id="ARBA00022485"/>
    </source>
</evidence>
<comment type="catalytic activity">
    <reaction evidence="1 14">
        <text>Hydrolyzes free adenine bases from 7,8-dihydro-8-oxoguanine:adenine mismatched double-stranded DNA, leaving an apurinic site.</text>
        <dbReference type="EC" id="3.2.2.31"/>
    </reaction>
</comment>
<dbReference type="GO" id="GO:0006284">
    <property type="term" value="P:base-excision repair"/>
    <property type="evidence" value="ECO:0007669"/>
    <property type="project" value="UniProtKB-UniRule"/>
</dbReference>
<evidence type="ECO:0000313" key="16">
    <source>
        <dbReference type="EMBL" id="RWU11789.1"/>
    </source>
</evidence>
<feature type="domain" description="HhH-GPD" evidence="15">
    <location>
        <begin position="51"/>
        <end position="202"/>
    </location>
</feature>
<dbReference type="EMBL" id="RSFE01000003">
    <property type="protein sequence ID" value="RWU11789.1"/>
    <property type="molecule type" value="Genomic_DNA"/>
</dbReference>
<dbReference type="FunFam" id="1.10.340.30:FF:000002">
    <property type="entry name" value="Adenine DNA glycosylase"/>
    <property type="match status" value="1"/>
</dbReference>
<evidence type="ECO:0000256" key="12">
    <source>
        <dbReference type="ARBA" id="ARBA00023204"/>
    </source>
</evidence>
<dbReference type="SMART" id="SM00525">
    <property type="entry name" value="FES"/>
    <property type="match status" value="1"/>
</dbReference>
<evidence type="ECO:0000256" key="8">
    <source>
        <dbReference type="ARBA" id="ARBA00022763"/>
    </source>
</evidence>
<dbReference type="InterPro" id="IPR015797">
    <property type="entry name" value="NUDIX_hydrolase-like_dom_sf"/>
</dbReference>
<dbReference type="Gene3D" id="1.10.340.30">
    <property type="entry name" value="Hypothetical protein, domain 2"/>
    <property type="match status" value="1"/>
</dbReference>
<keyword evidence="7" id="KW-0479">Metal-binding</keyword>
<evidence type="ECO:0000256" key="5">
    <source>
        <dbReference type="ARBA" id="ARBA00022023"/>
    </source>
</evidence>
<keyword evidence="12" id="KW-0234">DNA repair</keyword>
<dbReference type="InterPro" id="IPR023170">
    <property type="entry name" value="HhH_base_excis_C"/>
</dbReference>
<keyword evidence="9" id="KW-0378">Hydrolase</keyword>
<dbReference type="PANTHER" id="PTHR42944:SF1">
    <property type="entry name" value="ADENINE DNA GLYCOSYLASE"/>
    <property type="match status" value="1"/>
</dbReference>
<dbReference type="Pfam" id="PF10576">
    <property type="entry name" value="EndIII_4Fe-2S"/>
    <property type="match status" value="1"/>
</dbReference>
<dbReference type="Pfam" id="PF14815">
    <property type="entry name" value="NUDIX_4"/>
    <property type="match status" value="1"/>
</dbReference>
<evidence type="ECO:0000256" key="9">
    <source>
        <dbReference type="ARBA" id="ARBA00022801"/>
    </source>
</evidence>
<dbReference type="GO" id="GO:0034039">
    <property type="term" value="F:8-oxo-7,8-dihydroguanine DNA N-glycosylase activity"/>
    <property type="evidence" value="ECO:0007669"/>
    <property type="project" value="TreeGrafter"/>
</dbReference>
<evidence type="ECO:0000313" key="17">
    <source>
        <dbReference type="Proteomes" id="UP000288789"/>
    </source>
</evidence>
<protein>
    <recommendedName>
        <fullName evidence="5 14">Adenine DNA glycosylase</fullName>
        <ecNumber evidence="4 14">3.2.2.31</ecNumber>
    </recommendedName>
</protein>
<dbReference type="InterPro" id="IPR005760">
    <property type="entry name" value="A/G_AdeGlyc_MutY"/>
</dbReference>
<reference evidence="16 17" key="1">
    <citation type="submission" date="2018-12" db="EMBL/GenBank/DDBJ databases">
        <authorList>
            <person name="Li A."/>
            <person name="Zhang M."/>
            <person name="Zhu H."/>
        </authorList>
    </citation>
    <scope>NUCLEOTIDE SEQUENCE [LARGE SCALE GENOMIC DNA]</scope>
    <source>
        <strain evidence="16 17">R04H25</strain>
    </source>
</reference>
<dbReference type="GO" id="GO:0000701">
    <property type="term" value="F:purine-specific mismatch base pair DNA N-glycosylase activity"/>
    <property type="evidence" value="ECO:0007669"/>
    <property type="project" value="UniProtKB-EC"/>
</dbReference>
<dbReference type="GO" id="GO:0035485">
    <property type="term" value="F:adenine/guanine mispair binding"/>
    <property type="evidence" value="ECO:0007669"/>
    <property type="project" value="TreeGrafter"/>
</dbReference>
<evidence type="ECO:0000256" key="7">
    <source>
        <dbReference type="ARBA" id="ARBA00022723"/>
    </source>
</evidence>
<dbReference type="AlphaFoldDB" id="A0A451GF75"/>
<dbReference type="InterPro" id="IPR000445">
    <property type="entry name" value="HhH_motif"/>
</dbReference>
<dbReference type="RefSeq" id="WP_128352073.1">
    <property type="nucleotide sequence ID" value="NZ_CAXBCQ010000024.1"/>
</dbReference>